<dbReference type="GO" id="GO:0016491">
    <property type="term" value="F:oxidoreductase activity"/>
    <property type="evidence" value="ECO:0007669"/>
    <property type="project" value="UniProtKB-KW"/>
</dbReference>
<dbReference type="OrthoDB" id="51316at2157"/>
<evidence type="ECO:0000256" key="3">
    <source>
        <dbReference type="ARBA" id="ARBA00022630"/>
    </source>
</evidence>
<dbReference type="Gene3D" id="3.30.70.20">
    <property type="match status" value="1"/>
</dbReference>
<dbReference type="PROSITE" id="PS00198">
    <property type="entry name" value="4FE4S_FER_1"/>
    <property type="match status" value="2"/>
</dbReference>
<dbReference type="Proteomes" id="UP000005741">
    <property type="component" value="Chromosome"/>
</dbReference>
<dbReference type="SUPFAM" id="SSF54862">
    <property type="entry name" value="4Fe-4S ferredoxins"/>
    <property type="match status" value="1"/>
</dbReference>
<keyword evidence="3" id="KW-0285">Flavoprotein</keyword>
<keyword evidence="5" id="KW-0560">Oxidoreductase</keyword>
<keyword evidence="8" id="KW-1185">Reference proteome</keyword>
<dbReference type="InterPro" id="IPR017896">
    <property type="entry name" value="4Fe4S_Fe-S-bd"/>
</dbReference>
<comment type="cofactor">
    <cofactor evidence="1">
        <name>FMN</name>
        <dbReference type="ChEBI" id="CHEBI:58210"/>
    </cofactor>
</comment>
<dbReference type="InParanoid" id="H1Z2H6"/>
<comment type="similarity">
    <text evidence="2">Belongs to the nitroreductase family.</text>
</comment>
<evidence type="ECO:0000256" key="5">
    <source>
        <dbReference type="ARBA" id="ARBA00023002"/>
    </source>
</evidence>
<dbReference type="Gene3D" id="3.40.109.10">
    <property type="entry name" value="NADH Oxidase"/>
    <property type="match status" value="1"/>
</dbReference>
<dbReference type="STRING" id="937775.Metlim_1396"/>
<feature type="domain" description="4Fe-4S ferredoxin-type" evidence="6">
    <location>
        <begin position="33"/>
        <end position="65"/>
    </location>
</feature>
<dbReference type="CDD" id="cd02143">
    <property type="entry name" value="nitroreductase_FeS-like"/>
    <property type="match status" value="1"/>
</dbReference>
<evidence type="ECO:0000256" key="2">
    <source>
        <dbReference type="ARBA" id="ARBA00007118"/>
    </source>
</evidence>
<evidence type="ECO:0000259" key="6">
    <source>
        <dbReference type="PROSITE" id="PS51379"/>
    </source>
</evidence>
<dbReference type="PATRIC" id="fig|937775.9.peg.1582"/>
<feature type="domain" description="4Fe-4S ferredoxin-type" evidence="6">
    <location>
        <begin position="2"/>
        <end position="31"/>
    </location>
</feature>
<reference evidence="7 8" key="1">
    <citation type="submission" date="2011-10" db="EMBL/GenBank/DDBJ databases">
        <title>The Improved High-Quality Draft genome of Methanoplanus limicola DSM 2279.</title>
        <authorList>
            <consortium name="US DOE Joint Genome Institute (JGI-PGF)"/>
            <person name="Lucas S."/>
            <person name="Copeland A."/>
            <person name="Lapidus A."/>
            <person name="Glavina del Rio T."/>
            <person name="Dalin E."/>
            <person name="Tice H."/>
            <person name="Bruce D."/>
            <person name="Goodwin L."/>
            <person name="Pitluck S."/>
            <person name="Peters L."/>
            <person name="Mikhailova N."/>
            <person name="Lu M."/>
            <person name="Kyrpides N."/>
            <person name="Mavromatis K."/>
            <person name="Ivanova N."/>
            <person name="Markowitz V."/>
            <person name="Cheng J.-F."/>
            <person name="Hugenholtz P."/>
            <person name="Woyke T."/>
            <person name="Wu D."/>
            <person name="Wirth R."/>
            <person name="Brambilla E.-M."/>
            <person name="Klenk H.-P."/>
            <person name="Eisen J.A."/>
        </authorList>
    </citation>
    <scope>NUCLEOTIDE SEQUENCE [LARGE SCALE GENOMIC DNA]</scope>
    <source>
        <strain evidence="7 8">DSM 2279</strain>
    </source>
</reference>
<dbReference type="EMBL" id="CM001436">
    <property type="protein sequence ID" value="EHQ35502.1"/>
    <property type="molecule type" value="Genomic_DNA"/>
</dbReference>
<dbReference type="Pfam" id="PF00881">
    <property type="entry name" value="Nitroreductase"/>
    <property type="match status" value="1"/>
</dbReference>
<dbReference type="PANTHER" id="PTHR43673:SF2">
    <property type="entry name" value="NITROREDUCTASE"/>
    <property type="match status" value="1"/>
</dbReference>
<evidence type="ECO:0000256" key="1">
    <source>
        <dbReference type="ARBA" id="ARBA00001917"/>
    </source>
</evidence>
<protein>
    <submittedName>
        <fullName evidence="7">Nitroreductase</fullName>
    </submittedName>
</protein>
<dbReference type="AlphaFoldDB" id="H1Z2H6"/>
<gene>
    <name evidence="7" type="ORF">Metlim_1396</name>
</gene>
<dbReference type="HOGENOM" id="CLU_070764_2_0_2"/>
<name>H1Z2H6_9EURY</name>
<dbReference type="PROSITE" id="PS51379">
    <property type="entry name" value="4FE4S_FER_2"/>
    <property type="match status" value="2"/>
</dbReference>
<evidence type="ECO:0000313" key="8">
    <source>
        <dbReference type="Proteomes" id="UP000005741"/>
    </source>
</evidence>
<dbReference type="RefSeq" id="WP_004077255.1">
    <property type="nucleotide sequence ID" value="NZ_CM001436.1"/>
</dbReference>
<accession>H1Z2H6</accession>
<evidence type="ECO:0000313" key="7">
    <source>
        <dbReference type="EMBL" id="EHQ35502.1"/>
    </source>
</evidence>
<organism evidence="7 8">
    <name type="scientific">Methanoplanus limicola DSM 2279</name>
    <dbReference type="NCBI Taxonomy" id="937775"/>
    <lineage>
        <taxon>Archaea</taxon>
        <taxon>Methanobacteriati</taxon>
        <taxon>Methanobacteriota</taxon>
        <taxon>Stenosarchaea group</taxon>
        <taxon>Methanomicrobia</taxon>
        <taxon>Methanomicrobiales</taxon>
        <taxon>Methanomicrobiaceae</taxon>
        <taxon>Methanoplanus</taxon>
    </lineage>
</organism>
<dbReference type="InterPro" id="IPR029479">
    <property type="entry name" value="Nitroreductase"/>
</dbReference>
<proteinExistence type="inferred from homology"/>
<dbReference type="SUPFAM" id="SSF55469">
    <property type="entry name" value="FMN-dependent nitroreductase-like"/>
    <property type="match status" value="1"/>
</dbReference>
<dbReference type="InterPro" id="IPR000415">
    <property type="entry name" value="Nitroreductase-like"/>
</dbReference>
<keyword evidence="4" id="KW-0288">FMN</keyword>
<sequence>MDTIIVDEELCTKCGICSEACPISIIDPAGDEKFPEVREENSGKCIRCGHCEAFCPKGALILNFRPEEKEILPEGAGEIPEKEIGFYLKKRRSARTYKTKSVPREKIEELLEVASYAPSAENGQPVEWIVVHDPEKVRRIGDLTVEWMKTFIGSDHPASGFFAALAGIYEGGHDVICRGAPHMLFNHIPEDRPVAQVDGIIAMTYFDVAAPAAGIGTCWAGFVAMAAAEYEPLKKEIGIPAGRKCSYAMMFGYPKHSIHSIPRRDPVKVTWI</sequence>
<dbReference type="Pfam" id="PF13187">
    <property type="entry name" value="Fer4_9"/>
    <property type="match status" value="1"/>
</dbReference>
<dbReference type="PANTHER" id="PTHR43673">
    <property type="entry name" value="NAD(P)H NITROREDUCTASE YDGI-RELATED"/>
    <property type="match status" value="1"/>
</dbReference>
<evidence type="ECO:0000256" key="4">
    <source>
        <dbReference type="ARBA" id="ARBA00022643"/>
    </source>
</evidence>
<dbReference type="InterPro" id="IPR017900">
    <property type="entry name" value="4Fe4S_Fe_S_CS"/>
</dbReference>